<feature type="region of interest" description="Disordered" evidence="1">
    <location>
        <begin position="43"/>
        <end position="62"/>
    </location>
</feature>
<dbReference type="EMBL" id="QHKO01000001">
    <property type="protein sequence ID" value="RAL24677.1"/>
    <property type="molecule type" value="Genomic_DNA"/>
</dbReference>
<proteinExistence type="predicted"/>
<dbReference type="AlphaFoldDB" id="A0A328C7Y0"/>
<keyword evidence="3" id="KW-1185">Reference proteome</keyword>
<reference evidence="2 3" key="1">
    <citation type="submission" date="2018-05" db="EMBL/GenBank/DDBJ databases">
        <title>Lujinxingia marina gen. nov. sp. nov., a new facultative anaerobic member of the class Deltaproteobacteria, and proposal of Lujinxingaceae fam. nov.</title>
        <authorList>
            <person name="Li C.-M."/>
        </authorList>
    </citation>
    <scope>NUCLEOTIDE SEQUENCE [LARGE SCALE GENOMIC DNA]</scope>
    <source>
        <strain evidence="2 3">B210</strain>
    </source>
</reference>
<evidence type="ECO:0000313" key="3">
    <source>
        <dbReference type="Proteomes" id="UP000249169"/>
    </source>
</evidence>
<name>A0A328C7Y0_9DELT</name>
<organism evidence="2 3">
    <name type="scientific">Lujinxingia litoralis</name>
    <dbReference type="NCBI Taxonomy" id="2211119"/>
    <lineage>
        <taxon>Bacteria</taxon>
        <taxon>Deltaproteobacteria</taxon>
        <taxon>Bradymonadales</taxon>
        <taxon>Lujinxingiaceae</taxon>
        <taxon>Lujinxingia</taxon>
    </lineage>
</organism>
<feature type="compositionally biased region" description="Basic and acidic residues" evidence="1">
    <location>
        <begin position="46"/>
        <end position="62"/>
    </location>
</feature>
<comment type="caution">
    <text evidence="2">The sequence shown here is derived from an EMBL/GenBank/DDBJ whole genome shotgun (WGS) entry which is preliminary data.</text>
</comment>
<dbReference type="Proteomes" id="UP000249169">
    <property type="component" value="Unassembled WGS sequence"/>
</dbReference>
<evidence type="ECO:0000256" key="1">
    <source>
        <dbReference type="SAM" id="MobiDB-lite"/>
    </source>
</evidence>
<protein>
    <submittedName>
        <fullName evidence="2">Uncharacterized protein</fullName>
    </submittedName>
</protein>
<accession>A0A328C7Y0</accession>
<evidence type="ECO:0000313" key="2">
    <source>
        <dbReference type="EMBL" id="RAL24677.1"/>
    </source>
</evidence>
<gene>
    <name evidence="2" type="ORF">DL240_00260</name>
</gene>
<sequence length="62" mass="6603">MGMMSEAFIGPAASSAPRGAKVHLARGWVIGADFKRGQVDEAVGVGEDRGQKNVRPLELDEH</sequence>